<feature type="chain" id="PRO_5047078053" evidence="1">
    <location>
        <begin position="22"/>
        <end position="117"/>
    </location>
</feature>
<sequence length="117" mass="13230">MLKAIFFNLLFIFSLSAVAFAEGESIADDFGKEKPKNFSLDNKSSKQLHSFSLRSPMYFKGENLINAESTVNATYSNLNIISFQKGQSSYLLPYKKKAVLNKLTFNPNEILRNYSGK</sequence>
<reference evidence="2 3" key="1">
    <citation type="submission" date="2023-12" db="EMBL/GenBank/DDBJ databases">
        <title>Genome sequencing and assembly of bacterial species from a model synthetic community.</title>
        <authorList>
            <person name="Hogle S.L."/>
        </authorList>
    </citation>
    <scope>NUCLEOTIDE SEQUENCE [LARGE SCALE GENOMIC DNA]</scope>
    <source>
        <strain evidence="2 3">HAMBI_3031</strain>
    </source>
</reference>
<proteinExistence type="predicted"/>
<evidence type="ECO:0000313" key="2">
    <source>
        <dbReference type="EMBL" id="WQD39979.1"/>
    </source>
</evidence>
<evidence type="ECO:0000313" key="3">
    <source>
        <dbReference type="Proteomes" id="UP001325680"/>
    </source>
</evidence>
<accession>A0ABZ0WBH4</accession>
<name>A0ABZ0WBH4_9BACT</name>
<keyword evidence="3" id="KW-1185">Reference proteome</keyword>
<dbReference type="RefSeq" id="WP_114789374.1">
    <property type="nucleotide sequence ID" value="NZ_CP139960.1"/>
</dbReference>
<evidence type="ECO:0000256" key="1">
    <source>
        <dbReference type="SAM" id="SignalP"/>
    </source>
</evidence>
<gene>
    <name evidence="2" type="ORF">U0035_07465</name>
</gene>
<keyword evidence="1" id="KW-0732">Signal</keyword>
<dbReference type="Proteomes" id="UP001325680">
    <property type="component" value="Chromosome"/>
</dbReference>
<feature type="signal peptide" evidence="1">
    <location>
        <begin position="1"/>
        <end position="21"/>
    </location>
</feature>
<organism evidence="2 3">
    <name type="scientific">Niabella yanshanensis</name>
    <dbReference type="NCBI Taxonomy" id="577386"/>
    <lineage>
        <taxon>Bacteria</taxon>
        <taxon>Pseudomonadati</taxon>
        <taxon>Bacteroidota</taxon>
        <taxon>Chitinophagia</taxon>
        <taxon>Chitinophagales</taxon>
        <taxon>Chitinophagaceae</taxon>
        <taxon>Niabella</taxon>
    </lineage>
</organism>
<dbReference type="EMBL" id="CP139960">
    <property type="protein sequence ID" value="WQD39979.1"/>
    <property type="molecule type" value="Genomic_DNA"/>
</dbReference>
<protein>
    <submittedName>
        <fullName evidence="2">Uncharacterized protein</fullName>
    </submittedName>
</protein>